<dbReference type="OrthoDB" id="121684at2"/>
<evidence type="ECO:0000313" key="2">
    <source>
        <dbReference type="Proteomes" id="UP000371977"/>
    </source>
</evidence>
<dbReference type="RefSeq" id="WP_148621778.1">
    <property type="nucleotide sequence ID" value="NZ_SDGZ01000004.1"/>
</dbReference>
<reference evidence="1 2" key="1">
    <citation type="submission" date="2019-01" db="EMBL/GenBank/DDBJ databases">
        <title>Weissella sp. nov., a novel lactic acid bacterium isolated from animal feces.</title>
        <authorList>
            <person name="Wang L.-T."/>
        </authorList>
    </citation>
    <scope>NUCLEOTIDE SEQUENCE [LARGE SCALE GENOMIC DNA]</scope>
    <source>
        <strain evidence="1 2">8H-2</strain>
    </source>
</reference>
<protein>
    <submittedName>
        <fullName evidence="1">Uncharacterized protein</fullName>
    </submittedName>
</protein>
<proteinExistence type="predicted"/>
<sequence>MKVVNSETGQVFEAWKVEKIGITLAPVWVREAISHGAMSIPANRGYSEYFTVKDGKTIGINLGDYILKGPRFSVIPVNRQEFKKTYKKED</sequence>
<dbReference type="EMBL" id="SDGZ01000004">
    <property type="protein sequence ID" value="TYC50868.1"/>
    <property type="molecule type" value="Genomic_DNA"/>
</dbReference>
<accession>A0A6C2CA04</accession>
<name>A0A6C2CA04_9LACO</name>
<organism evidence="1 2">
    <name type="scientific">Weissella muntiaci</name>
    <dbReference type="NCBI Taxonomy" id="2508881"/>
    <lineage>
        <taxon>Bacteria</taxon>
        <taxon>Bacillati</taxon>
        <taxon>Bacillota</taxon>
        <taxon>Bacilli</taxon>
        <taxon>Lactobacillales</taxon>
        <taxon>Lactobacillaceae</taxon>
        <taxon>Weissella</taxon>
    </lineage>
</organism>
<dbReference type="AlphaFoldDB" id="A0A6C2CA04"/>
<keyword evidence="2" id="KW-1185">Reference proteome</keyword>
<dbReference type="Proteomes" id="UP000371977">
    <property type="component" value="Unassembled WGS sequence"/>
</dbReference>
<evidence type="ECO:0000313" key="1">
    <source>
        <dbReference type="EMBL" id="TYC50868.1"/>
    </source>
</evidence>
<gene>
    <name evidence="1" type="ORF">ESZ50_01235</name>
</gene>
<comment type="caution">
    <text evidence="1">The sequence shown here is derived from an EMBL/GenBank/DDBJ whole genome shotgun (WGS) entry which is preliminary data.</text>
</comment>